<dbReference type="EMBL" id="CVRI01000063">
    <property type="protein sequence ID" value="CRL04225.1"/>
    <property type="molecule type" value="Genomic_DNA"/>
</dbReference>
<sequence>MMKAMINKGAERVIVSEMRINDGRSKKRMMKLNSSQILHDICQRRLLDFVKQRKFLTMFRQIFNNNNKSS</sequence>
<name>A0A1J1J050_9DIPT</name>
<dbReference type="Proteomes" id="UP000183832">
    <property type="component" value="Unassembled WGS sequence"/>
</dbReference>
<reference evidence="1 2" key="1">
    <citation type="submission" date="2015-04" db="EMBL/GenBank/DDBJ databases">
        <authorList>
            <person name="Syromyatnikov M.Y."/>
            <person name="Popov V.N."/>
        </authorList>
    </citation>
    <scope>NUCLEOTIDE SEQUENCE [LARGE SCALE GENOMIC DNA]</scope>
</reference>
<dbReference type="AlphaFoldDB" id="A0A1J1J050"/>
<accession>A0A1J1J050</accession>
<proteinExistence type="predicted"/>
<evidence type="ECO:0000313" key="1">
    <source>
        <dbReference type="EMBL" id="CRL04225.1"/>
    </source>
</evidence>
<organism evidence="1 2">
    <name type="scientific">Clunio marinus</name>
    <dbReference type="NCBI Taxonomy" id="568069"/>
    <lineage>
        <taxon>Eukaryota</taxon>
        <taxon>Metazoa</taxon>
        <taxon>Ecdysozoa</taxon>
        <taxon>Arthropoda</taxon>
        <taxon>Hexapoda</taxon>
        <taxon>Insecta</taxon>
        <taxon>Pterygota</taxon>
        <taxon>Neoptera</taxon>
        <taxon>Endopterygota</taxon>
        <taxon>Diptera</taxon>
        <taxon>Nematocera</taxon>
        <taxon>Chironomoidea</taxon>
        <taxon>Chironomidae</taxon>
        <taxon>Clunio</taxon>
    </lineage>
</organism>
<keyword evidence="2" id="KW-1185">Reference proteome</keyword>
<evidence type="ECO:0000313" key="2">
    <source>
        <dbReference type="Proteomes" id="UP000183832"/>
    </source>
</evidence>
<protein>
    <submittedName>
        <fullName evidence="1">CLUMA_CG017330, isoform A</fullName>
    </submittedName>
</protein>
<gene>
    <name evidence="1" type="ORF">CLUMA_CG017330</name>
</gene>